<dbReference type="InterPro" id="IPR005493">
    <property type="entry name" value="RraA/RraA-like"/>
</dbReference>
<dbReference type="CDD" id="cd16841">
    <property type="entry name" value="RraA_family"/>
    <property type="match status" value="1"/>
</dbReference>
<evidence type="ECO:0000256" key="2">
    <source>
        <dbReference type="ARBA" id="ARBA00001968"/>
    </source>
</evidence>
<keyword evidence="13" id="KW-0460">Magnesium</keyword>
<dbReference type="STRING" id="632773.BBEV_0416"/>
<feature type="binding site" evidence="13">
    <location>
        <begin position="83"/>
        <end position="86"/>
    </location>
    <ligand>
        <name>substrate</name>
    </ligand>
</feature>
<dbReference type="OrthoDB" id="9784786at2"/>
<dbReference type="EMBL" id="CP012502">
    <property type="protein sequence ID" value="AOM81810.1"/>
    <property type="molecule type" value="Genomic_DNA"/>
</dbReference>
<comment type="similarity">
    <text evidence="3">Belongs to the class II aldolase/RraA-like family.</text>
</comment>
<evidence type="ECO:0000256" key="11">
    <source>
        <dbReference type="ARBA" id="ARBA00032305"/>
    </source>
</evidence>
<dbReference type="EC" id="4.1.3.17" evidence="5"/>
<protein>
    <recommendedName>
        <fullName evidence="7">Putative 4-hydroxy-4-methyl-2-oxoglutarate aldolase</fullName>
        <ecNumber evidence="6">4.1.1.112</ecNumber>
        <ecNumber evidence="5">4.1.3.17</ecNumber>
    </recommendedName>
    <alternativeName>
        <fullName evidence="11">Oxaloacetate decarboxylase</fullName>
    </alternativeName>
    <alternativeName>
        <fullName evidence="9">Regulator of ribonuclease activity homolog</fullName>
    </alternativeName>
    <alternativeName>
        <fullName evidence="10">RraA-like protein</fullName>
    </alternativeName>
</protein>
<dbReference type="PANTHER" id="PTHR33254">
    <property type="entry name" value="4-HYDROXY-4-METHYL-2-OXOGLUTARATE ALDOLASE 3-RELATED"/>
    <property type="match status" value="1"/>
</dbReference>
<dbReference type="GO" id="GO:0046872">
    <property type="term" value="F:metal ion binding"/>
    <property type="evidence" value="ECO:0007669"/>
    <property type="project" value="UniProtKB-KW"/>
</dbReference>
<evidence type="ECO:0000256" key="13">
    <source>
        <dbReference type="PIRSR" id="PIRSR605493-1"/>
    </source>
</evidence>
<feature type="binding site" evidence="13">
    <location>
        <position position="105"/>
    </location>
    <ligand>
        <name>substrate</name>
    </ligand>
</feature>
<sequence length="204" mass="21601">MRQMEEQLSKLPVTAVSDALKGQTNMNPAIQPVKEELRLFGRAHTVKVRAADNKLVLRGISEAKTGDVLVVDARGWRENAACGDFVVGLAKTLGLSGMVIDGAVRDLAGIRDLDFPVFCLGTTQAASGRHGTGETGVPVSCGGAVVKPGDWIIGDLDGVAVIPAGEEEQVLIAAQKKLEADEAREKKVLQNVASARTYLDDVLQ</sequence>
<dbReference type="Pfam" id="PF03737">
    <property type="entry name" value="RraA-like"/>
    <property type="match status" value="1"/>
</dbReference>
<comment type="cofactor">
    <cofactor evidence="2">
        <name>a divalent metal cation</name>
        <dbReference type="ChEBI" id="CHEBI:60240"/>
    </cofactor>
</comment>
<name>A0A1D7QS30_9BACI</name>
<accession>A0A1D7QS30</accession>
<evidence type="ECO:0000313" key="15">
    <source>
        <dbReference type="Proteomes" id="UP000094463"/>
    </source>
</evidence>
<evidence type="ECO:0000256" key="9">
    <source>
        <dbReference type="ARBA" id="ARBA00029596"/>
    </source>
</evidence>
<proteinExistence type="inferred from homology"/>
<keyword evidence="13" id="KW-0479">Metal-binding</keyword>
<comment type="catalytic activity">
    <reaction evidence="1">
        <text>4-hydroxy-4-methyl-2-oxoglutarate = 2 pyruvate</text>
        <dbReference type="Rhea" id="RHEA:22748"/>
        <dbReference type="ChEBI" id="CHEBI:15361"/>
        <dbReference type="ChEBI" id="CHEBI:58276"/>
        <dbReference type="EC" id="4.1.3.17"/>
    </reaction>
</comment>
<evidence type="ECO:0000313" key="14">
    <source>
        <dbReference type="EMBL" id="AOM81810.1"/>
    </source>
</evidence>
<dbReference type="KEGG" id="bbev:BBEV_0416"/>
<dbReference type="Proteomes" id="UP000094463">
    <property type="component" value="Chromosome"/>
</dbReference>
<dbReference type="EC" id="4.1.1.112" evidence="6"/>
<evidence type="ECO:0000256" key="5">
    <source>
        <dbReference type="ARBA" id="ARBA00012213"/>
    </source>
</evidence>
<comment type="cofactor">
    <cofactor evidence="13">
        <name>Mg(2+)</name>
        <dbReference type="ChEBI" id="CHEBI:18420"/>
    </cofactor>
</comment>
<comment type="function">
    <text evidence="8">Catalyzes the aldol cleavage of 4-hydroxy-4-methyl-2-oxoglutarate (HMG) into 2 molecules of pyruvate. Also contains a secondary oxaloacetate (OAA) decarboxylase activity due to the common pyruvate enolate transition state formed following C-C bond cleavage in the retro-aldol and decarboxylation reactions.</text>
</comment>
<comment type="subunit">
    <text evidence="4">Homotrimer.</text>
</comment>
<evidence type="ECO:0000256" key="4">
    <source>
        <dbReference type="ARBA" id="ARBA00011233"/>
    </source>
</evidence>
<dbReference type="AlphaFoldDB" id="A0A1D7QS30"/>
<reference evidence="14 15" key="1">
    <citation type="submission" date="2015-08" db="EMBL/GenBank/DDBJ databases">
        <title>The complete genome sequence of Bacillus beveridgei MLTeJB.</title>
        <authorList>
            <person name="Hanson T.E."/>
            <person name="Mesa C."/>
            <person name="Basesman S.M."/>
            <person name="Oremland R.S."/>
        </authorList>
    </citation>
    <scope>NUCLEOTIDE SEQUENCE [LARGE SCALE GENOMIC DNA]</scope>
    <source>
        <strain evidence="14 15">MLTeJB</strain>
    </source>
</reference>
<dbReference type="PANTHER" id="PTHR33254:SF4">
    <property type="entry name" value="4-HYDROXY-4-METHYL-2-OXOGLUTARATE ALDOLASE 3-RELATED"/>
    <property type="match status" value="1"/>
</dbReference>
<dbReference type="GO" id="GO:0047443">
    <property type="term" value="F:4-hydroxy-4-methyl-2-oxoglutarate aldolase activity"/>
    <property type="evidence" value="ECO:0007669"/>
    <property type="project" value="UniProtKB-EC"/>
</dbReference>
<evidence type="ECO:0000256" key="10">
    <source>
        <dbReference type="ARBA" id="ARBA00030169"/>
    </source>
</evidence>
<gene>
    <name evidence="14" type="ORF">BBEV_0416</name>
</gene>
<dbReference type="GO" id="GO:0008948">
    <property type="term" value="F:oxaloacetate decarboxylase activity"/>
    <property type="evidence" value="ECO:0007669"/>
    <property type="project" value="UniProtKB-EC"/>
</dbReference>
<dbReference type="SUPFAM" id="SSF89562">
    <property type="entry name" value="RraA-like"/>
    <property type="match status" value="1"/>
</dbReference>
<feature type="binding site" evidence="13">
    <location>
        <position position="106"/>
    </location>
    <ligand>
        <name>Mg(2+)</name>
        <dbReference type="ChEBI" id="CHEBI:18420"/>
    </ligand>
</feature>
<evidence type="ECO:0000256" key="1">
    <source>
        <dbReference type="ARBA" id="ARBA00001342"/>
    </source>
</evidence>
<keyword evidence="15" id="KW-1185">Reference proteome</keyword>
<dbReference type="InterPro" id="IPR036704">
    <property type="entry name" value="RraA/RraA-like_sf"/>
</dbReference>
<organism evidence="14 15">
    <name type="scientific">Salisediminibacterium beveridgei</name>
    <dbReference type="NCBI Taxonomy" id="632773"/>
    <lineage>
        <taxon>Bacteria</taxon>
        <taxon>Bacillati</taxon>
        <taxon>Bacillota</taxon>
        <taxon>Bacilli</taxon>
        <taxon>Bacillales</taxon>
        <taxon>Bacillaceae</taxon>
        <taxon>Salisediminibacterium</taxon>
    </lineage>
</organism>
<evidence type="ECO:0000256" key="3">
    <source>
        <dbReference type="ARBA" id="ARBA00008621"/>
    </source>
</evidence>
<evidence type="ECO:0000256" key="6">
    <source>
        <dbReference type="ARBA" id="ARBA00012947"/>
    </source>
</evidence>
<evidence type="ECO:0000256" key="7">
    <source>
        <dbReference type="ARBA" id="ARBA00016549"/>
    </source>
</evidence>
<evidence type="ECO:0000256" key="8">
    <source>
        <dbReference type="ARBA" id="ARBA00025046"/>
    </source>
</evidence>
<comment type="catalytic activity">
    <reaction evidence="12">
        <text>oxaloacetate + H(+) = pyruvate + CO2</text>
        <dbReference type="Rhea" id="RHEA:15641"/>
        <dbReference type="ChEBI" id="CHEBI:15361"/>
        <dbReference type="ChEBI" id="CHEBI:15378"/>
        <dbReference type="ChEBI" id="CHEBI:16452"/>
        <dbReference type="ChEBI" id="CHEBI:16526"/>
        <dbReference type="EC" id="4.1.1.112"/>
    </reaction>
</comment>
<dbReference type="Gene3D" id="3.50.30.40">
    <property type="entry name" value="Ribonuclease E inhibitor RraA/RraA-like"/>
    <property type="match status" value="1"/>
</dbReference>
<dbReference type="RefSeq" id="WP_069363946.1">
    <property type="nucleotide sequence ID" value="NZ_CP012502.1"/>
</dbReference>
<evidence type="ECO:0000256" key="12">
    <source>
        <dbReference type="ARBA" id="ARBA00047973"/>
    </source>
</evidence>